<evidence type="ECO:0000313" key="1">
    <source>
        <dbReference type="EMBL" id="MBX28199.1"/>
    </source>
</evidence>
<protein>
    <submittedName>
        <fullName evidence="1">Uncharacterized protein</fullName>
    </submittedName>
</protein>
<name>A0A2P2MD76_RHIMU</name>
<accession>A0A2P2MD76</accession>
<reference evidence="1" key="1">
    <citation type="submission" date="2018-02" db="EMBL/GenBank/DDBJ databases">
        <title>Rhizophora mucronata_Transcriptome.</title>
        <authorList>
            <person name="Meera S.P."/>
            <person name="Sreeshan A."/>
            <person name="Augustine A."/>
        </authorList>
    </citation>
    <scope>NUCLEOTIDE SEQUENCE</scope>
    <source>
        <tissue evidence="1">Leaf</tissue>
    </source>
</reference>
<sequence length="29" mass="3366">MMVTTLSFDRYSVSLCSLVMNQNVFHLND</sequence>
<dbReference type="AlphaFoldDB" id="A0A2P2MD76"/>
<organism evidence="1">
    <name type="scientific">Rhizophora mucronata</name>
    <name type="common">Asiatic mangrove</name>
    <dbReference type="NCBI Taxonomy" id="61149"/>
    <lineage>
        <taxon>Eukaryota</taxon>
        <taxon>Viridiplantae</taxon>
        <taxon>Streptophyta</taxon>
        <taxon>Embryophyta</taxon>
        <taxon>Tracheophyta</taxon>
        <taxon>Spermatophyta</taxon>
        <taxon>Magnoliopsida</taxon>
        <taxon>eudicotyledons</taxon>
        <taxon>Gunneridae</taxon>
        <taxon>Pentapetalae</taxon>
        <taxon>rosids</taxon>
        <taxon>fabids</taxon>
        <taxon>Malpighiales</taxon>
        <taxon>Rhizophoraceae</taxon>
        <taxon>Rhizophora</taxon>
    </lineage>
</organism>
<proteinExistence type="predicted"/>
<dbReference type="EMBL" id="GGEC01047715">
    <property type="protein sequence ID" value="MBX28199.1"/>
    <property type="molecule type" value="Transcribed_RNA"/>
</dbReference>